<dbReference type="Pfam" id="PF00118">
    <property type="entry name" value="Cpn60_TCP1"/>
    <property type="match status" value="1"/>
</dbReference>
<dbReference type="InterPro" id="IPR028790">
    <property type="entry name" value="MKKS"/>
</dbReference>
<comment type="caution">
    <text evidence="1">The sequence shown here is derived from an EMBL/GenBank/DDBJ whole genome shotgun (WGS) entry which is preliminary data.</text>
</comment>
<evidence type="ECO:0000313" key="2">
    <source>
        <dbReference type="Proteomes" id="UP001642483"/>
    </source>
</evidence>
<dbReference type="InterPro" id="IPR002423">
    <property type="entry name" value="Cpn60/GroEL/TCP-1"/>
</dbReference>
<dbReference type="PANTHER" id="PTHR46787">
    <property type="entry name" value="SYNDROMES PUTATIVE CHAPERONIN-RELATED"/>
    <property type="match status" value="1"/>
</dbReference>
<evidence type="ECO:0000313" key="1">
    <source>
        <dbReference type="EMBL" id="CAK8692721.1"/>
    </source>
</evidence>
<dbReference type="Gene3D" id="3.50.7.10">
    <property type="entry name" value="GroEL"/>
    <property type="match status" value="1"/>
</dbReference>
<name>A0ABP0GLV7_CLALP</name>
<dbReference type="SUPFAM" id="SSF48592">
    <property type="entry name" value="GroEL equatorial domain-like"/>
    <property type="match status" value="1"/>
</dbReference>
<gene>
    <name evidence="1" type="ORF">CVLEPA_LOCUS25966</name>
</gene>
<dbReference type="SUPFAM" id="SSF52029">
    <property type="entry name" value="GroEL apical domain-like"/>
    <property type="match status" value="1"/>
</dbReference>
<dbReference type="InterPro" id="IPR027409">
    <property type="entry name" value="GroEL-like_apical_dom_sf"/>
</dbReference>
<dbReference type="Gene3D" id="1.10.560.10">
    <property type="entry name" value="GroEL-like equatorial domain"/>
    <property type="match status" value="1"/>
</dbReference>
<accession>A0ABP0GLV7</accession>
<dbReference type="Gene3D" id="3.30.260.10">
    <property type="entry name" value="TCP-1-like chaperonin intermediate domain"/>
    <property type="match status" value="1"/>
</dbReference>
<dbReference type="InterPro" id="IPR027413">
    <property type="entry name" value="GROEL-like_equatorial_sf"/>
</dbReference>
<sequence>MHKINFSTLEKLYQMHTTLQSCIGPNARTKLIGNNDTGEVQVGSSSSLLVDCLLKNTDDEILKLILSTVKEHIKVHYDFGLHCTLLCTCLVEEGVKINTSNCLVAECFRCFMRDICYHLDDESHCPIVEKIDINKMKPLIQILISIATSKPVLLMKKDEAEEFSIAILKGYLKCMSTNARRVDWPVFHFQEGCVVKDFMLYDGLLLDLHHYTPDCIKQLFIPMTLPKIKNVIVMNLSLTIEDLVKCIPGKIPNHKDLESFFNNKIKDFIQRAVKSEISVLFNQKIIGETFKMYFKKCNILVIDRIGMQAMDTLTRITKAKTVSHLDVIIEHYKGLVDEITVVNVNDKAYIHIMRTNTPVCSIVVCYTNPAILLDLKHTCWAAVSTLEKTLRTKKVLRGGQFENYFVMYLEKKYCSLRHQELPCSMGQFQSCLRAFTHCLKFVANCNSSCQLENVFDCYDAKLNAFVVAVQTAALVLGIKYQIKT</sequence>
<dbReference type="InterPro" id="IPR027410">
    <property type="entry name" value="TCP-1-like_intermed_sf"/>
</dbReference>
<dbReference type="PROSITE" id="PS51257">
    <property type="entry name" value="PROKAR_LIPOPROTEIN"/>
    <property type="match status" value="1"/>
</dbReference>
<reference evidence="1 2" key="1">
    <citation type="submission" date="2024-02" db="EMBL/GenBank/DDBJ databases">
        <authorList>
            <person name="Daric V."/>
            <person name="Darras S."/>
        </authorList>
    </citation>
    <scope>NUCLEOTIDE SEQUENCE [LARGE SCALE GENOMIC DNA]</scope>
</reference>
<dbReference type="EMBL" id="CAWYQH010000130">
    <property type="protein sequence ID" value="CAK8692721.1"/>
    <property type="molecule type" value="Genomic_DNA"/>
</dbReference>
<protein>
    <submittedName>
        <fullName evidence="1">Uncharacterized protein</fullName>
    </submittedName>
</protein>
<proteinExistence type="predicted"/>
<organism evidence="1 2">
    <name type="scientific">Clavelina lepadiformis</name>
    <name type="common">Light-bulb sea squirt</name>
    <name type="synonym">Ascidia lepadiformis</name>
    <dbReference type="NCBI Taxonomy" id="159417"/>
    <lineage>
        <taxon>Eukaryota</taxon>
        <taxon>Metazoa</taxon>
        <taxon>Chordata</taxon>
        <taxon>Tunicata</taxon>
        <taxon>Ascidiacea</taxon>
        <taxon>Aplousobranchia</taxon>
        <taxon>Clavelinidae</taxon>
        <taxon>Clavelina</taxon>
    </lineage>
</organism>
<dbReference type="PANTHER" id="PTHR46787:SF1">
    <property type="entry name" value="MOLECULAR CHAPERONE MKKS"/>
    <property type="match status" value="1"/>
</dbReference>
<keyword evidence="2" id="KW-1185">Reference proteome</keyword>
<dbReference type="Proteomes" id="UP001642483">
    <property type="component" value="Unassembled WGS sequence"/>
</dbReference>